<dbReference type="EMBL" id="JASPKY010000010">
    <property type="protein sequence ID" value="KAK9753782.1"/>
    <property type="molecule type" value="Genomic_DNA"/>
</dbReference>
<proteinExistence type="predicted"/>
<sequence>MDSYRPLKLHEIIEELEHIDDEINVPDNIVIHPENANDENTVEDSGEDDLPLSLFIERSKIVQIPSKSNWVRKNLK</sequence>
<evidence type="ECO:0000313" key="2">
    <source>
        <dbReference type="Proteomes" id="UP001458880"/>
    </source>
</evidence>
<protein>
    <submittedName>
        <fullName evidence="1">Uncharacterized protein</fullName>
    </submittedName>
</protein>
<reference evidence="1 2" key="1">
    <citation type="journal article" date="2024" name="BMC Genomics">
        <title>De novo assembly and annotation of Popillia japonica's genome with initial clues to its potential as an invasive pest.</title>
        <authorList>
            <person name="Cucini C."/>
            <person name="Boschi S."/>
            <person name="Funari R."/>
            <person name="Cardaioli E."/>
            <person name="Iannotti N."/>
            <person name="Marturano G."/>
            <person name="Paoli F."/>
            <person name="Bruttini M."/>
            <person name="Carapelli A."/>
            <person name="Frati F."/>
            <person name="Nardi F."/>
        </authorList>
    </citation>
    <scope>NUCLEOTIDE SEQUENCE [LARGE SCALE GENOMIC DNA]</scope>
    <source>
        <strain evidence="1">DMR45628</strain>
    </source>
</reference>
<dbReference type="Proteomes" id="UP001458880">
    <property type="component" value="Unassembled WGS sequence"/>
</dbReference>
<name>A0AAW1N3L4_POPJA</name>
<organism evidence="1 2">
    <name type="scientific">Popillia japonica</name>
    <name type="common">Japanese beetle</name>
    <dbReference type="NCBI Taxonomy" id="7064"/>
    <lineage>
        <taxon>Eukaryota</taxon>
        <taxon>Metazoa</taxon>
        <taxon>Ecdysozoa</taxon>
        <taxon>Arthropoda</taxon>
        <taxon>Hexapoda</taxon>
        <taxon>Insecta</taxon>
        <taxon>Pterygota</taxon>
        <taxon>Neoptera</taxon>
        <taxon>Endopterygota</taxon>
        <taxon>Coleoptera</taxon>
        <taxon>Polyphaga</taxon>
        <taxon>Scarabaeiformia</taxon>
        <taxon>Scarabaeidae</taxon>
        <taxon>Rutelinae</taxon>
        <taxon>Popillia</taxon>
    </lineage>
</organism>
<dbReference type="AlphaFoldDB" id="A0AAW1N3L4"/>
<comment type="caution">
    <text evidence="1">The sequence shown here is derived from an EMBL/GenBank/DDBJ whole genome shotgun (WGS) entry which is preliminary data.</text>
</comment>
<gene>
    <name evidence="1" type="ORF">QE152_g1766</name>
</gene>
<accession>A0AAW1N3L4</accession>
<keyword evidence="2" id="KW-1185">Reference proteome</keyword>
<evidence type="ECO:0000313" key="1">
    <source>
        <dbReference type="EMBL" id="KAK9753782.1"/>
    </source>
</evidence>